<dbReference type="KEGG" id="pfp:PFL1_06930"/>
<accession>A0A061H1R5</accession>
<protein>
    <submittedName>
        <fullName evidence="3">Uncharacterized protein</fullName>
    </submittedName>
</protein>
<evidence type="ECO:0000256" key="1">
    <source>
        <dbReference type="SAM" id="MobiDB-lite"/>
    </source>
</evidence>
<feature type="transmembrane region" description="Helical" evidence="2">
    <location>
        <begin position="116"/>
        <end position="136"/>
    </location>
</feature>
<feature type="region of interest" description="Disordered" evidence="1">
    <location>
        <begin position="1"/>
        <end position="68"/>
    </location>
</feature>
<dbReference type="HOGENOM" id="CLU_026034_0_0_1"/>
<dbReference type="eggNOG" id="ENOG502S8FU">
    <property type="taxonomic scope" value="Eukaryota"/>
</dbReference>
<dbReference type="InterPro" id="IPR029058">
    <property type="entry name" value="AB_hydrolase_fold"/>
</dbReference>
<proteinExistence type="predicted"/>
<dbReference type="EMBL" id="KE361648">
    <property type="protein sequence ID" value="EPQ26049.1"/>
    <property type="molecule type" value="Genomic_DNA"/>
</dbReference>
<dbReference type="Gene3D" id="3.40.50.1820">
    <property type="entry name" value="alpha/beta hydrolase"/>
    <property type="match status" value="2"/>
</dbReference>
<keyword evidence="2" id="KW-1133">Transmembrane helix</keyword>
<sequence>MSSFSQQRQRRQPRKTPGSTVDPDADDEQPRSFPAAMSLRKLPTRFADSSPSPPNSPTYYPPFAPQPPQSAKASQRYLAALLKPLLVPTVIFGLPTWPILAATCAVPIIGVMAIPLLILLSVALLYAIAWLAYLFLAQPDLPAVWSSPRRWSFKNLAPFLPLSPIRCAKVDLATLRYAITAVRIAFPAVFDWSYRRVMVLGTPKGASSLKEGIVYGSPSSHKKLDVYLPSARAASFSGGFGAAANSTDRDGRRGRNHSSTFAEASGTTGPSSSTDAGSTGAPVIVVVPSVFAPLSITSKRKLYLQLALRFRRMGYCVIVPDITYYPESRIKSSIIDLRLVLRWTGKNCQRYGGDPTKIYVMGHGLSAHLVMLTVAQEAVVLSREGHLDRAYERQRGLERWRDNPYEADDGDEDSDRHDLYRDTKYAGSREDDDEWKKSGEVGDAAQPIAAQVAGKDDSITTLGEDDVRPVEVHEADRADTSAASGDAWVDEVAGSSSSVHRLPGAVMGSARRFSSSAGGGGVSSTSNTTHHGPGPRPGMTRRPSRRQASPSAHILSSAGYMAAASEVGNGLKRVSIYEPEIEIPPLAGLLLFSGISDVIKGFRSESESGLEHLSSLRRATGPSHIQCLLHSPAHLLYAAKNILDTRLLPPKVLLVHGGKDSVVPVEQSTLLKTLLVGIGVENVKLRAYRHLGHAESLACLFLGMGRANTRYTRQILDDVAAFIGQ</sequence>
<feature type="region of interest" description="Disordered" evidence="1">
    <location>
        <begin position="243"/>
        <end position="278"/>
    </location>
</feature>
<feature type="region of interest" description="Disordered" evidence="1">
    <location>
        <begin position="402"/>
        <end position="470"/>
    </location>
</feature>
<evidence type="ECO:0000313" key="3">
    <source>
        <dbReference type="EMBL" id="EPQ26049.1"/>
    </source>
</evidence>
<feature type="compositionally biased region" description="Low complexity" evidence="1">
    <location>
        <begin position="537"/>
        <end position="552"/>
    </location>
</feature>
<dbReference type="SUPFAM" id="SSF53474">
    <property type="entry name" value="alpha/beta-Hydrolases"/>
    <property type="match status" value="1"/>
</dbReference>
<feature type="compositionally biased region" description="Basic and acidic residues" evidence="1">
    <location>
        <begin position="414"/>
        <end position="440"/>
    </location>
</feature>
<dbReference type="GeneID" id="19320995"/>
<dbReference type="RefSeq" id="XP_007882238.1">
    <property type="nucleotide sequence ID" value="XM_007884047.1"/>
</dbReference>
<feature type="compositionally biased region" description="Pro residues" evidence="1">
    <location>
        <begin position="51"/>
        <end position="68"/>
    </location>
</feature>
<feature type="region of interest" description="Disordered" evidence="1">
    <location>
        <begin position="510"/>
        <end position="552"/>
    </location>
</feature>
<keyword evidence="2" id="KW-0812">Transmembrane</keyword>
<name>A0A061H1R5_9BASI</name>
<organism evidence="3 4">
    <name type="scientific">Pseudozyma flocculosa PF-1</name>
    <dbReference type="NCBI Taxonomy" id="1277687"/>
    <lineage>
        <taxon>Eukaryota</taxon>
        <taxon>Fungi</taxon>
        <taxon>Dikarya</taxon>
        <taxon>Basidiomycota</taxon>
        <taxon>Ustilaginomycotina</taxon>
        <taxon>Ustilaginomycetes</taxon>
        <taxon>Ustilaginales</taxon>
        <taxon>Ustilaginaceae</taxon>
        <taxon>Pseudozyma</taxon>
    </lineage>
</organism>
<dbReference type="AlphaFoldDB" id="A0A061H1R5"/>
<reference evidence="3 4" key="1">
    <citation type="journal article" date="2013" name="Plant Cell">
        <title>The transition from a phytopathogenic smut ancestor to an anamorphic biocontrol agent deciphered by comparative whole-genome analysis.</title>
        <authorList>
            <person name="Lefebvre F."/>
            <person name="Joly D.L."/>
            <person name="Labbe C."/>
            <person name="Teichmann B."/>
            <person name="Linning R."/>
            <person name="Belzile F."/>
            <person name="Bakkeren G."/>
            <person name="Belanger R.R."/>
        </authorList>
    </citation>
    <scope>NUCLEOTIDE SEQUENCE [LARGE SCALE GENOMIC DNA]</scope>
    <source>
        <strain evidence="3 4">PF-1</strain>
    </source>
</reference>
<dbReference type="Proteomes" id="UP000053664">
    <property type="component" value="Unassembled WGS sequence"/>
</dbReference>
<evidence type="ECO:0000313" key="4">
    <source>
        <dbReference type="Proteomes" id="UP000053664"/>
    </source>
</evidence>
<evidence type="ECO:0000256" key="2">
    <source>
        <dbReference type="SAM" id="Phobius"/>
    </source>
</evidence>
<keyword evidence="2" id="KW-0472">Membrane</keyword>
<feature type="compositionally biased region" description="Polar residues" evidence="1">
    <location>
        <begin position="257"/>
        <end position="277"/>
    </location>
</feature>
<gene>
    <name evidence="3" type="ORF">PFL1_06930</name>
</gene>
<feature type="transmembrane region" description="Helical" evidence="2">
    <location>
        <begin position="85"/>
        <end position="110"/>
    </location>
</feature>
<dbReference type="OrthoDB" id="6495301at2759"/>